<dbReference type="Proteomes" id="UP001149142">
    <property type="component" value="Unassembled WGS sequence"/>
</dbReference>
<evidence type="ECO:0000313" key="2">
    <source>
        <dbReference type="Proteomes" id="UP001149142"/>
    </source>
</evidence>
<gene>
    <name evidence="1" type="ORF">OOZ35_07765</name>
</gene>
<sequence>MLKWLNRIFKNIQKPNLEGLEYLIFGRFFSDNYGAYEIYKLTRSELLVDKREIWHIERYTKNGYTFVGELLSQEKFELVKDLIVQVPNEILDKNLNGFYTTGNKNEDKLIVEISDGIIKKEITIDDYEFETENLPTELRKFRLSIERKIKELD</sequence>
<organism evidence="1 2">
    <name type="scientific">Mesoflavibacter profundi</name>
    <dbReference type="NCBI Taxonomy" id="2708110"/>
    <lineage>
        <taxon>Bacteria</taxon>
        <taxon>Pseudomonadati</taxon>
        <taxon>Bacteroidota</taxon>
        <taxon>Flavobacteriia</taxon>
        <taxon>Flavobacteriales</taxon>
        <taxon>Flavobacteriaceae</taxon>
        <taxon>Mesoflavibacter</taxon>
    </lineage>
</organism>
<reference evidence="1" key="1">
    <citation type="submission" date="2022-11" db="EMBL/GenBank/DDBJ databases">
        <title>Refractory cell wall polysaccharides provide important carbon source for microbial heterotrophs in the hadal ocean.</title>
        <authorList>
            <person name="Zhu X."/>
        </authorList>
    </citation>
    <scope>NUCLEOTIDE SEQUENCE</scope>
    <source>
        <strain evidence="1">MTRN7</strain>
    </source>
</reference>
<accession>A0ABT4RZZ2</accession>
<dbReference type="RefSeq" id="WP_106687030.1">
    <property type="nucleotide sequence ID" value="NZ_CP061703.1"/>
</dbReference>
<comment type="caution">
    <text evidence="1">The sequence shown here is derived from an EMBL/GenBank/DDBJ whole genome shotgun (WGS) entry which is preliminary data.</text>
</comment>
<dbReference type="EMBL" id="JAPFGC010000002">
    <property type="protein sequence ID" value="MDA0177382.1"/>
    <property type="molecule type" value="Genomic_DNA"/>
</dbReference>
<evidence type="ECO:0000313" key="1">
    <source>
        <dbReference type="EMBL" id="MDA0177382.1"/>
    </source>
</evidence>
<keyword evidence="2" id="KW-1185">Reference proteome</keyword>
<evidence type="ECO:0008006" key="3">
    <source>
        <dbReference type="Google" id="ProtNLM"/>
    </source>
</evidence>
<name>A0ABT4RZZ2_9FLAO</name>
<protein>
    <recommendedName>
        <fullName evidence="3">DUF4178 domain-containing protein</fullName>
    </recommendedName>
</protein>
<proteinExistence type="predicted"/>